<evidence type="ECO:0000256" key="1">
    <source>
        <dbReference type="ARBA" id="ARBA00022614"/>
    </source>
</evidence>
<reference evidence="6" key="3">
    <citation type="submission" date="2018-07" db="EMBL/GenBank/DDBJ databases">
        <title>WGS assembly of Glycine max.</title>
        <authorList>
            <person name="Schmutz J."/>
            <person name="Cannon S."/>
            <person name="Schlueter J."/>
            <person name="Ma J."/>
            <person name="Mitros T."/>
            <person name="Nelson W."/>
            <person name="Hyten D."/>
            <person name="Song Q."/>
            <person name="Thelen J."/>
            <person name="Cheng J."/>
            <person name="Xu D."/>
            <person name="Hellsten U."/>
            <person name="May G."/>
            <person name="Yu Y."/>
            <person name="Sakurai T."/>
            <person name="Umezawa T."/>
            <person name="Bhattacharyya M."/>
            <person name="Sandhu D."/>
            <person name="Valliyodan B."/>
            <person name="Lindquist E."/>
            <person name="Peto M."/>
            <person name="Grant D."/>
            <person name="Shu S."/>
            <person name="Goodstein D."/>
            <person name="Barry K."/>
            <person name="Futrell-Griggs M."/>
            <person name="Abernathy B."/>
            <person name="Du J."/>
            <person name="Tian Z."/>
            <person name="Zhu L."/>
            <person name="Gill N."/>
            <person name="Joshi T."/>
            <person name="Libault M."/>
            <person name="Sethuraman A."/>
            <person name="Zhang X."/>
            <person name="Shinozaki K."/>
            <person name="Nguyen H."/>
            <person name="Wing R."/>
            <person name="Cregan P."/>
            <person name="Specht J."/>
            <person name="Grimwood J."/>
            <person name="Rokhsar D."/>
            <person name="Stacey G."/>
            <person name="Shoemaker R."/>
            <person name="Jackson S."/>
        </authorList>
    </citation>
    <scope>NUCLEOTIDE SEQUENCE</scope>
    <source>
        <tissue evidence="6">Callus</tissue>
    </source>
</reference>
<evidence type="ECO:0000313" key="8">
    <source>
        <dbReference type="Proteomes" id="UP000008827"/>
    </source>
</evidence>
<evidence type="ECO:0000256" key="3">
    <source>
        <dbReference type="ARBA" id="ARBA00022737"/>
    </source>
</evidence>
<dbReference type="Pfam" id="PF00560">
    <property type="entry name" value="LRR_1"/>
    <property type="match status" value="1"/>
</dbReference>
<dbReference type="Pfam" id="PF13855">
    <property type="entry name" value="LRR_8"/>
    <property type="match status" value="1"/>
</dbReference>
<reference evidence="6 7" key="1">
    <citation type="journal article" date="2010" name="Nature">
        <title>Genome sequence of the palaeopolyploid soybean.</title>
        <authorList>
            <person name="Schmutz J."/>
            <person name="Cannon S.B."/>
            <person name="Schlueter J."/>
            <person name="Ma J."/>
            <person name="Mitros T."/>
            <person name="Nelson W."/>
            <person name="Hyten D.L."/>
            <person name="Song Q."/>
            <person name="Thelen J.J."/>
            <person name="Cheng J."/>
            <person name="Xu D."/>
            <person name="Hellsten U."/>
            <person name="May G.D."/>
            <person name="Yu Y."/>
            <person name="Sakurai T."/>
            <person name="Umezawa T."/>
            <person name="Bhattacharyya M.K."/>
            <person name="Sandhu D."/>
            <person name="Valliyodan B."/>
            <person name="Lindquist E."/>
            <person name="Peto M."/>
            <person name="Grant D."/>
            <person name="Shu S."/>
            <person name="Goodstein D."/>
            <person name="Barry K."/>
            <person name="Futrell-Griggs M."/>
            <person name="Abernathy B."/>
            <person name="Du J."/>
            <person name="Tian Z."/>
            <person name="Zhu L."/>
            <person name="Gill N."/>
            <person name="Joshi T."/>
            <person name="Libault M."/>
            <person name="Sethuraman A."/>
            <person name="Zhang X.-C."/>
            <person name="Shinozaki K."/>
            <person name="Nguyen H.T."/>
            <person name="Wing R.A."/>
            <person name="Cregan P."/>
            <person name="Specht J."/>
            <person name="Grimwood J."/>
            <person name="Rokhsar D."/>
            <person name="Stacey G."/>
            <person name="Shoemaker R.C."/>
            <person name="Jackson S.A."/>
        </authorList>
    </citation>
    <scope>NUCLEOTIDE SEQUENCE [LARGE SCALE GENOMIC DNA]</scope>
    <source>
        <strain evidence="7">cv. Williams 82</strain>
        <tissue evidence="6">Callus</tissue>
    </source>
</reference>
<sequence length="216" mass="24049">MSSFVFLSLLFLLLQRPLPSLSNSEGDALYAFKTRLSDPNNVLDSWDPSLVTPCTWFHVTCDSNNYVTRLDLGRYNLGGTLAPELAHLPYLQYLELYGNNITGNIPQELGNLINLISMDLSYNRFQGNIPKSFGNLKSLKFLWLNNNQLTGSIPIVVSTLNLQVFNVSNNRLSEPPVDKLRIPLPRGSSLCEGMGEGCCTQSYPCICKEAVSENHS</sequence>
<evidence type="ECO:0000259" key="5">
    <source>
        <dbReference type="Pfam" id="PF08263"/>
    </source>
</evidence>
<gene>
    <name evidence="6" type="ORF">GLYMA_01G243200</name>
</gene>
<feature type="domain" description="Leucine-rich repeat-containing N-terminal plant-type" evidence="5">
    <location>
        <begin position="22"/>
        <end position="62"/>
    </location>
</feature>
<keyword evidence="1" id="KW-0433">Leucine-rich repeat</keyword>
<dbReference type="AlphaFoldDB" id="I1JAZ6"/>
<reference evidence="7" key="2">
    <citation type="submission" date="2018-02" db="UniProtKB">
        <authorList>
            <consortium name="EnsemblPlants"/>
        </authorList>
    </citation>
    <scope>IDENTIFICATION</scope>
    <source>
        <strain evidence="7">Williams 82</strain>
    </source>
</reference>
<dbReference type="SMR" id="I1JAZ6"/>
<dbReference type="GO" id="GO:0007165">
    <property type="term" value="P:signal transduction"/>
    <property type="evidence" value="ECO:0000318"/>
    <property type="project" value="GO_Central"/>
</dbReference>
<dbReference type="PANTHER" id="PTHR47988">
    <property type="entry name" value="SOMATIC EMBRYOGENESIS RECEPTOR KINASE 1"/>
    <property type="match status" value="1"/>
</dbReference>
<keyword evidence="2 4" id="KW-0732">Signal</keyword>
<name>I1JAZ6_SOYBN</name>
<evidence type="ECO:0000313" key="7">
    <source>
        <dbReference type="EnsemblPlants" id="KRH77939"/>
    </source>
</evidence>
<dbReference type="STRING" id="3847.I1JAZ6"/>
<dbReference type="EnsemblPlants" id="KRH77940">
    <property type="protein sequence ID" value="KRH77940"/>
    <property type="gene ID" value="GLYMA_01G243200"/>
</dbReference>
<dbReference type="SUPFAM" id="SSF52058">
    <property type="entry name" value="L domain-like"/>
    <property type="match status" value="1"/>
</dbReference>
<feature type="signal peptide" evidence="4">
    <location>
        <begin position="1"/>
        <end position="22"/>
    </location>
</feature>
<accession>I1JAZ6</accession>
<organism evidence="6">
    <name type="scientific">Glycine max</name>
    <name type="common">Soybean</name>
    <name type="synonym">Glycine hispida</name>
    <dbReference type="NCBI Taxonomy" id="3847"/>
    <lineage>
        <taxon>Eukaryota</taxon>
        <taxon>Viridiplantae</taxon>
        <taxon>Streptophyta</taxon>
        <taxon>Embryophyta</taxon>
        <taxon>Tracheophyta</taxon>
        <taxon>Spermatophyta</taxon>
        <taxon>Magnoliopsida</taxon>
        <taxon>eudicotyledons</taxon>
        <taxon>Gunneridae</taxon>
        <taxon>Pentapetalae</taxon>
        <taxon>rosids</taxon>
        <taxon>fabids</taxon>
        <taxon>Fabales</taxon>
        <taxon>Fabaceae</taxon>
        <taxon>Papilionoideae</taxon>
        <taxon>50 kb inversion clade</taxon>
        <taxon>NPAAA clade</taxon>
        <taxon>indigoferoid/millettioid clade</taxon>
        <taxon>Phaseoleae</taxon>
        <taxon>Glycine</taxon>
        <taxon>Glycine subgen. Soja</taxon>
    </lineage>
</organism>
<evidence type="ECO:0000256" key="2">
    <source>
        <dbReference type="ARBA" id="ARBA00022729"/>
    </source>
</evidence>
<dbReference type="Gramene" id="KRH77939">
    <property type="protein sequence ID" value="KRH77939"/>
    <property type="gene ID" value="GLYMA_01G243200"/>
</dbReference>
<dbReference type="EMBL" id="CM000834">
    <property type="protein sequence ID" value="KRH77939.1"/>
    <property type="molecule type" value="Genomic_DNA"/>
</dbReference>
<dbReference type="Proteomes" id="UP000008827">
    <property type="component" value="Chromosome 1"/>
</dbReference>
<feature type="chain" id="PRO_5014577057" description="Leucine-rich repeat-containing N-terminal plant-type domain-containing protein" evidence="4">
    <location>
        <begin position="23"/>
        <end position="216"/>
    </location>
</feature>
<dbReference type="Gramene" id="KRH77940">
    <property type="protein sequence ID" value="KRH77940"/>
    <property type="gene ID" value="GLYMA_01G243200"/>
</dbReference>
<dbReference type="HOGENOM" id="CLU_000288_18_9_1"/>
<dbReference type="GO" id="GO:0005886">
    <property type="term" value="C:plasma membrane"/>
    <property type="evidence" value="ECO:0000318"/>
    <property type="project" value="GO_Central"/>
</dbReference>
<dbReference type="PaxDb" id="3847-GLYMA01G45420.2"/>
<dbReference type="EnsemblPlants" id="KRH77939">
    <property type="protein sequence ID" value="KRH77939"/>
    <property type="gene ID" value="GLYMA_01G243200"/>
</dbReference>
<dbReference type="FunFam" id="3.80.10.10:FF:000024">
    <property type="entry name" value="Somatic embryogenesis receptor kinase 1"/>
    <property type="match status" value="1"/>
</dbReference>
<dbReference type="InterPro" id="IPR013210">
    <property type="entry name" value="LRR_N_plant-typ"/>
</dbReference>
<dbReference type="InterPro" id="IPR001611">
    <property type="entry name" value="Leu-rich_rpt"/>
</dbReference>
<dbReference type="Pfam" id="PF08263">
    <property type="entry name" value="LRRNT_2"/>
    <property type="match status" value="1"/>
</dbReference>
<evidence type="ECO:0000313" key="6">
    <source>
        <dbReference type="EMBL" id="KRH77939.1"/>
    </source>
</evidence>
<keyword evidence="8" id="KW-1185">Reference proteome</keyword>
<dbReference type="EMBL" id="CM000834">
    <property type="protein sequence ID" value="KRH77940.1"/>
    <property type="molecule type" value="Genomic_DNA"/>
</dbReference>
<dbReference type="InterPro" id="IPR032675">
    <property type="entry name" value="LRR_dom_sf"/>
</dbReference>
<dbReference type="Gene3D" id="3.80.10.10">
    <property type="entry name" value="Ribonuclease Inhibitor"/>
    <property type="match status" value="1"/>
</dbReference>
<protein>
    <recommendedName>
        <fullName evidence="5">Leucine-rich repeat-containing N-terminal plant-type domain-containing protein</fullName>
    </recommendedName>
</protein>
<keyword evidence="3" id="KW-0677">Repeat</keyword>
<dbReference type="OMA" id="FHTCTWF"/>
<dbReference type="OrthoDB" id="406235at2759"/>
<proteinExistence type="predicted"/>
<evidence type="ECO:0000256" key="4">
    <source>
        <dbReference type="SAM" id="SignalP"/>
    </source>
</evidence>
<dbReference type="GO" id="GO:0004675">
    <property type="term" value="F:transmembrane receptor protein serine/threonine kinase activity"/>
    <property type="evidence" value="ECO:0000318"/>
    <property type="project" value="GO_Central"/>
</dbReference>